<feature type="transmembrane region" description="Helical" evidence="5">
    <location>
        <begin position="391"/>
        <end position="410"/>
    </location>
</feature>
<dbReference type="Pfam" id="PF04932">
    <property type="entry name" value="Wzy_C"/>
    <property type="match status" value="1"/>
</dbReference>
<feature type="transmembrane region" description="Helical" evidence="5">
    <location>
        <begin position="298"/>
        <end position="317"/>
    </location>
</feature>
<dbReference type="InterPro" id="IPR007016">
    <property type="entry name" value="O-antigen_ligase-rel_domated"/>
</dbReference>
<keyword evidence="4 5" id="KW-0472">Membrane</keyword>
<feature type="transmembrane region" description="Helical" evidence="5">
    <location>
        <begin position="259"/>
        <end position="292"/>
    </location>
</feature>
<feature type="transmembrane region" description="Helical" evidence="5">
    <location>
        <begin position="65"/>
        <end position="83"/>
    </location>
</feature>
<feature type="transmembrane region" description="Helical" evidence="5">
    <location>
        <begin position="118"/>
        <end position="138"/>
    </location>
</feature>
<comment type="subcellular location">
    <subcellularLocation>
        <location evidence="1">Membrane</location>
        <topology evidence="1">Multi-pass membrane protein</topology>
    </subcellularLocation>
</comment>
<feature type="transmembrane region" description="Helical" evidence="5">
    <location>
        <begin position="150"/>
        <end position="167"/>
    </location>
</feature>
<keyword evidence="2 5" id="KW-0812">Transmembrane</keyword>
<accession>A0A0C1FXD7</accession>
<name>A0A0C1FXD7_9SPHI</name>
<evidence type="ECO:0000256" key="1">
    <source>
        <dbReference type="ARBA" id="ARBA00004141"/>
    </source>
</evidence>
<evidence type="ECO:0000313" key="8">
    <source>
        <dbReference type="Proteomes" id="UP000031246"/>
    </source>
</evidence>
<dbReference type="Proteomes" id="UP000031246">
    <property type="component" value="Unassembled WGS sequence"/>
</dbReference>
<evidence type="ECO:0000259" key="6">
    <source>
        <dbReference type="Pfam" id="PF04932"/>
    </source>
</evidence>
<sequence>MLEKLNAYIVDHKKKIVFFIVSLCLSVLVAGSTYSFGVLGPLLVLAFAALGTFLIALFHNPRTGFWVYLTYCFILGFLVKSFLNIPVGLALDGILVLTWLSMLVNMKKFNWDKLKNEHVIISFVWFVISFLQLLNPYGGSVTAWFNELRFAALSWLLVAPFVFLLFNRMADLNRFILAVLLLSFVATLYGMKQLYLGLSAGEQTWLNAGNAGTHIINGKLRVFSMYSDAGQFGASQAIMAVIALTLATGPFGFAKKVIFALFALVFLYGMAISGTRGALFALAAGLFAALFLNKNFKVLIVGIVFCAAGFGILKYTTIGDHIFQVNRLRSALDPKDASLGVRLDNQHKLKSLLDDLPFGAGLGMSGMNGTTYNSDRPIANIPPDSYWVKVWVMYGVVGLVIWFALTSYIIGKCSGIAWKIRDPKLRVKMIALTAGTVACFICSYGNEVMNGMPSSVMMFMSWSFIFIAPALDQQLLEGGVDGADI</sequence>
<dbReference type="RefSeq" id="WP_039471130.1">
    <property type="nucleotide sequence ID" value="NZ_JSYN01000002.1"/>
</dbReference>
<feature type="transmembrane region" description="Helical" evidence="5">
    <location>
        <begin position="89"/>
        <end position="106"/>
    </location>
</feature>
<comment type="caution">
    <text evidence="7">The sequence shown here is derived from an EMBL/GenBank/DDBJ whole genome shotgun (WGS) entry which is preliminary data.</text>
</comment>
<dbReference type="GO" id="GO:0016020">
    <property type="term" value="C:membrane"/>
    <property type="evidence" value="ECO:0007669"/>
    <property type="project" value="UniProtKB-SubCell"/>
</dbReference>
<feature type="transmembrane region" description="Helical" evidence="5">
    <location>
        <begin position="229"/>
        <end position="247"/>
    </location>
</feature>
<evidence type="ECO:0000256" key="4">
    <source>
        <dbReference type="ARBA" id="ARBA00023136"/>
    </source>
</evidence>
<feature type="transmembrane region" description="Helical" evidence="5">
    <location>
        <begin position="42"/>
        <end position="58"/>
    </location>
</feature>
<reference evidence="7 8" key="1">
    <citation type="submission" date="2014-10" db="EMBL/GenBank/DDBJ databases">
        <title>Pedobacter Kyungheensis.</title>
        <authorList>
            <person name="Anderson B.M."/>
            <person name="Newman J.D."/>
        </authorList>
    </citation>
    <scope>NUCLEOTIDE SEQUENCE [LARGE SCALE GENOMIC DNA]</scope>
    <source>
        <strain evidence="7 8">KACC 16221</strain>
    </source>
</reference>
<evidence type="ECO:0000256" key="5">
    <source>
        <dbReference type="SAM" id="Phobius"/>
    </source>
</evidence>
<organism evidence="7 8">
    <name type="scientific">Pedobacter kyungheensis</name>
    <dbReference type="NCBI Taxonomy" id="1069985"/>
    <lineage>
        <taxon>Bacteria</taxon>
        <taxon>Pseudomonadati</taxon>
        <taxon>Bacteroidota</taxon>
        <taxon>Sphingobacteriia</taxon>
        <taxon>Sphingobacteriales</taxon>
        <taxon>Sphingobacteriaceae</taxon>
        <taxon>Pedobacter</taxon>
    </lineage>
</organism>
<dbReference type="PANTHER" id="PTHR37422">
    <property type="entry name" value="TEICHURONIC ACID BIOSYNTHESIS PROTEIN TUAE"/>
    <property type="match status" value="1"/>
</dbReference>
<proteinExistence type="predicted"/>
<feature type="domain" description="O-antigen ligase-related" evidence="6">
    <location>
        <begin position="262"/>
        <end position="403"/>
    </location>
</feature>
<dbReference type="InterPro" id="IPR051533">
    <property type="entry name" value="WaaL-like"/>
</dbReference>
<evidence type="ECO:0000256" key="3">
    <source>
        <dbReference type="ARBA" id="ARBA00022989"/>
    </source>
</evidence>
<feature type="transmembrane region" description="Helical" evidence="5">
    <location>
        <begin position="430"/>
        <end position="446"/>
    </location>
</feature>
<dbReference type="EMBL" id="JSYN01000002">
    <property type="protein sequence ID" value="KIA96528.1"/>
    <property type="molecule type" value="Genomic_DNA"/>
</dbReference>
<evidence type="ECO:0000256" key="2">
    <source>
        <dbReference type="ARBA" id="ARBA00022692"/>
    </source>
</evidence>
<feature type="transmembrane region" description="Helical" evidence="5">
    <location>
        <begin position="174"/>
        <end position="191"/>
    </location>
</feature>
<gene>
    <name evidence="7" type="ORF">OC25_01910</name>
</gene>
<dbReference type="AlphaFoldDB" id="A0A0C1FXD7"/>
<dbReference type="OrthoDB" id="783093at2"/>
<protein>
    <recommendedName>
        <fullName evidence="6">O-antigen ligase-related domain-containing protein</fullName>
    </recommendedName>
</protein>
<keyword evidence="8" id="KW-1185">Reference proteome</keyword>
<keyword evidence="3 5" id="KW-1133">Transmembrane helix</keyword>
<evidence type="ECO:0000313" key="7">
    <source>
        <dbReference type="EMBL" id="KIA96528.1"/>
    </source>
</evidence>
<feature type="transmembrane region" description="Helical" evidence="5">
    <location>
        <begin position="16"/>
        <end position="36"/>
    </location>
</feature>
<dbReference type="PANTHER" id="PTHR37422:SF13">
    <property type="entry name" value="LIPOPOLYSACCHARIDE BIOSYNTHESIS PROTEIN PA4999-RELATED"/>
    <property type="match status" value="1"/>
</dbReference>